<sequence>MNVKYFLIIGLVVGMMALTPLSAADEDYGILDAMDITPFDADTNVTIDGIDFNVPKGYGEQKDLTKDNDSYDLGFGEVTLSNYQYLNEDGDLLNIQVMSVKDKNFTDDQITPEDGEVKKTINGREGFYSENDGVAMFRYAQDGKSILVAGESDVVSNVII</sequence>
<name>A0A315Y9X4_9EURY</name>
<dbReference type="RefSeq" id="WP_116591808.1">
    <property type="nucleotide sequence ID" value="NZ_MZGS01000019.1"/>
</dbReference>
<evidence type="ECO:0000313" key="1">
    <source>
        <dbReference type="EMBL" id="PWB87572.1"/>
    </source>
</evidence>
<dbReference type="EMBL" id="MZGS01000019">
    <property type="protein sequence ID" value="PWB87572.1"/>
    <property type="molecule type" value="Genomic_DNA"/>
</dbReference>
<accession>A0A315Y9X4</accession>
<evidence type="ECO:0000313" key="2">
    <source>
        <dbReference type="Proteomes" id="UP000251717"/>
    </source>
</evidence>
<gene>
    <name evidence="1" type="ORF">MBBTH_08400</name>
</gene>
<protein>
    <submittedName>
        <fullName evidence="1">Uncharacterized protein</fullName>
    </submittedName>
</protein>
<dbReference type="Proteomes" id="UP000251717">
    <property type="component" value="Unassembled WGS sequence"/>
</dbReference>
<keyword evidence="2" id="KW-1185">Reference proteome</keyword>
<comment type="caution">
    <text evidence="1">The sequence shown here is derived from an EMBL/GenBank/DDBJ whole genome shotgun (WGS) entry which is preliminary data.</text>
</comment>
<dbReference type="AlphaFoldDB" id="A0A315Y9X4"/>
<proteinExistence type="predicted"/>
<reference evidence="1 2" key="1">
    <citation type="submission" date="2017-03" db="EMBL/GenBank/DDBJ databases">
        <title>Genome sequence of Methanobrevibacter thaueri.</title>
        <authorList>
            <person name="Poehlein A."/>
            <person name="Seedorf H."/>
            <person name="Daniel R."/>
        </authorList>
    </citation>
    <scope>NUCLEOTIDE SEQUENCE [LARGE SCALE GENOMIC DNA]</scope>
    <source>
        <strain evidence="1 2">DSM 11995</strain>
    </source>
</reference>
<organism evidence="1 2">
    <name type="scientific">Methanobrevibacter thaueri</name>
    <dbReference type="NCBI Taxonomy" id="190975"/>
    <lineage>
        <taxon>Archaea</taxon>
        <taxon>Methanobacteriati</taxon>
        <taxon>Methanobacteriota</taxon>
        <taxon>Methanomada group</taxon>
        <taxon>Methanobacteria</taxon>
        <taxon>Methanobacteriales</taxon>
        <taxon>Methanobacteriaceae</taxon>
        <taxon>Methanobrevibacter</taxon>
    </lineage>
</organism>